<protein>
    <submittedName>
        <fullName evidence="4">Class 3 adenylate cyclase</fullName>
    </submittedName>
</protein>
<evidence type="ECO:0000256" key="2">
    <source>
        <dbReference type="ARBA" id="ARBA00022840"/>
    </source>
</evidence>
<dbReference type="SUPFAM" id="SSF55073">
    <property type="entry name" value="Nucleotide cyclase"/>
    <property type="match status" value="1"/>
</dbReference>
<dbReference type="EMBL" id="VIVQ01000001">
    <property type="protein sequence ID" value="TWE11967.1"/>
    <property type="molecule type" value="Genomic_DNA"/>
</dbReference>
<dbReference type="GO" id="GO:0035556">
    <property type="term" value="P:intracellular signal transduction"/>
    <property type="evidence" value="ECO:0007669"/>
    <property type="project" value="InterPro"/>
</dbReference>
<dbReference type="GO" id="GO:0005524">
    <property type="term" value="F:ATP binding"/>
    <property type="evidence" value="ECO:0007669"/>
    <property type="project" value="UniProtKB-KW"/>
</dbReference>
<keyword evidence="2" id="KW-0067">ATP-binding</keyword>
<accession>A0A561E8N7</accession>
<evidence type="ECO:0000313" key="4">
    <source>
        <dbReference type="EMBL" id="TWE11967.1"/>
    </source>
</evidence>
<keyword evidence="5" id="KW-1185">Reference proteome</keyword>
<dbReference type="AlphaFoldDB" id="A0A561E8N7"/>
<feature type="domain" description="Guanylate cyclase" evidence="3">
    <location>
        <begin position="6"/>
        <end position="131"/>
    </location>
</feature>
<sequence>MRKHVVILFVDLVGSTALGESTDPEALRAGLARYFEAVSKVIWQHGGTVEKFIGDAVMAVFGVPTTREDDATRALRAAIDIHTVVARLREEIGTDFHVRVGVNSGEVFVTHQPDGQFSVTGDAVNTAQRLEAAAGTDETYVGDTVAELAGGTVRLTEVGPILHKGRSTPQQVFAIAADQSRGQRARQTTFVGREVELAELVSIADRAMERRQGWLLTYVGEAGIGKSRLISEFAVRRPGIHHIHGRCEPMNTGTYAPLTRLLLDLDPDWELYVDRLLGAEAAAVLQRLRSAAGRSDVQTSTGDVVWAMQRVVTALASTGAVAIGWDDLQWATEAQLDFITALAAACRSLPVLTICVGRPELFDTRPHWGGGRKSRVEDVERLSRQDLTALADERIRFNENKLHVSVEDLVDRAEGNPQVLQMLAHASASGSDLPASVAQLYEAALDRLTPVERLLVECAAVYGREFRIDAATATATGGLPDDLELVADRLRELNILEVAGDGEFRFVQSLFMQTAYRSMPKQVRSDRHAALAEWLVKHPEECGLDTPSVAASHLVRALSLLEEINGPAGRRAILREAAIDAGMAAVDHAALRGDPGRMSAALRLIDILPAGDRRSFDLGYNLLISTEPTADHALRQAGFARLDDVMAASAEWQLVREVPLLLKGVRAGEVALPQAQASAGRIRKRLLALPEPAQGSLAMVELLCAQVEADGGNLNRCHEICLVNIARCRANGRTVEERLWRHFNLQIAHATAPVDDVIRDARQLQQDFAGNRTMWRAATSVLAAALAAAGESDEAWRQWTAAEALLGEQSADALTAFYDRQYVARILLCEGRAAEAGRLWVEIATQLADRAMLQASFLHAAMRDFVYAGEILQLRYVAKQLEALALTPESHDVAQSGLAAKRAVESALAGDRATALVEMAKVFAIDRSEESPINAGFALAFEAILERVMGDCGASESLAEQARAAYHSRGASALADQVDTWVANADKLLR</sequence>
<dbReference type="Proteomes" id="UP000318297">
    <property type="component" value="Unassembled WGS sequence"/>
</dbReference>
<dbReference type="InterPro" id="IPR041664">
    <property type="entry name" value="AAA_16"/>
</dbReference>
<dbReference type="RefSeq" id="WP_170226357.1">
    <property type="nucleotide sequence ID" value="NZ_VIVQ01000001.1"/>
</dbReference>
<organism evidence="4 5">
    <name type="scientific">Rudaeicoccus suwonensis</name>
    <dbReference type="NCBI Taxonomy" id="657409"/>
    <lineage>
        <taxon>Bacteria</taxon>
        <taxon>Bacillati</taxon>
        <taxon>Actinomycetota</taxon>
        <taxon>Actinomycetes</taxon>
        <taxon>Micrococcales</taxon>
        <taxon>Dermacoccaceae</taxon>
        <taxon>Rudaeicoccus</taxon>
    </lineage>
</organism>
<dbReference type="PROSITE" id="PS50125">
    <property type="entry name" value="GUANYLATE_CYCLASE_2"/>
    <property type="match status" value="1"/>
</dbReference>
<dbReference type="InterPro" id="IPR001054">
    <property type="entry name" value="A/G_cyclase"/>
</dbReference>
<dbReference type="Gene3D" id="3.30.70.1230">
    <property type="entry name" value="Nucleotide cyclase"/>
    <property type="match status" value="1"/>
</dbReference>
<dbReference type="CDD" id="cd07302">
    <property type="entry name" value="CHD"/>
    <property type="match status" value="1"/>
</dbReference>
<dbReference type="Pfam" id="PF00211">
    <property type="entry name" value="Guanylate_cyc"/>
    <property type="match status" value="1"/>
</dbReference>
<dbReference type="GO" id="GO:0004016">
    <property type="term" value="F:adenylate cyclase activity"/>
    <property type="evidence" value="ECO:0007669"/>
    <property type="project" value="UniProtKB-ARBA"/>
</dbReference>
<name>A0A561E8N7_9MICO</name>
<evidence type="ECO:0000256" key="1">
    <source>
        <dbReference type="ARBA" id="ARBA00022741"/>
    </source>
</evidence>
<evidence type="ECO:0000313" key="5">
    <source>
        <dbReference type="Proteomes" id="UP000318297"/>
    </source>
</evidence>
<evidence type="ECO:0000259" key="3">
    <source>
        <dbReference type="PROSITE" id="PS50125"/>
    </source>
</evidence>
<dbReference type="InterPro" id="IPR029787">
    <property type="entry name" value="Nucleotide_cyclase"/>
</dbReference>
<proteinExistence type="predicted"/>
<dbReference type="Pfam" id="PF13191">
    <property type="entry name" value="AAA_16"/>
    <property type="match status" value="1"/>
</dbReference>
<dbReference type="SMART" id="SM00044">
    <property type="entry name" value="CYCc"/>
    <property type="match status" value="1"/>
</dbReference>
<dbReference type="PANTHER" id="PTHR16305">
    <property type="entry name" value="TESTICULAR SOLUBLE ADENYLYL CYCLASE"/>
    <property type="match status" value="1"/>
</dbReference>
<gene>
    <name evidence="4" type="ORF">BKA23_0762</name>
</gene>
<comment type="caution">
    <text evidence="4">The sequence shown here is derived from an EMBL/GenBank/DDBJ whole genome shotgun (WGS) entry which is preliminary data.</text>
</comment>
<keyword evidence="1" id="KW-0547">Nucleotide-binding</keyword>
<dbReference type="PANTHER" id="PTHR16305:SF28">
    <property type="entry name" value="GUANYLATE CYCLASE DOMAIN-CONTAINING PROTEIN"/>
    <property type="match status" value="1"/>
</dbReference>
<dbReference type="GO" id="GO:0005737">
    <property type="term" value="C:cytoplasm"/>
    <property type="evidence" value="ECO:0007669"/>
    <property type="project" value="TreeGrafter"/>
</dbReference>
<reference evidence="4 5" key="1">
    <citation type="submission" date="2019-06" db="EMBL/GenBank/DDBJ databases">
        <title>Sequencing the genomes of 1000 actinobacteria strains.</title>
        <authorList>
            <person name="Klenk H.-P."/>
        </authorList>
    </citation>
    <scope>NUCLEOTIDE SEQUENCE [LARGE SCALE GENOMIC DNA]</scope>
    <source>
        <strain evidence="4 5">DSM 19560</strain>
    </source>
</reference>
<dbReference type="GO" id="GO:0009190">
    <property type="term" value="P:cyclic nucleotide biosynthetic process"/>
    <property type="evidence" value="ECO:0007669"/>
    <property type="project" value="InterPro"/>
</dbReference>